<keyword evidence="4" id="KW-0282">Flagellum</keyword>
<proteinExistence type="inferred from homology"/>
<name>A0A1C4AD28_9GAMM</name>
<dbReference type="OrthoDB" id="7067952at2"/>
<dbReference type="Pfam" id="PF05130">
    <property type="entry name" value="FlgN"/>
    <property type="match status" value="1"/>
</dbReference>
<dbReference type="RefSeq" id="WP_091121551.1">
    <property type="nucleotide sequence ID" value="NZ_FMBA01000010.1"/>
</dbReference>
<dbReference type="Proteomes" id="UP000199698">
    <property type="component" value="Unassembled WGS sequence"/>
</dbReference>
<evidence type="ECO:0000256" key="3">
    <source>
        <dbReference type="ARBA" id="ARBA00022795"/>
    </source>
</evidence>
<accession>A0A1C4AD28</accession>
<comment type="function">
    <text evidence="1">Required for the efficient initiation of filament assembly.</text>
</comment>
<gene>
    <name evidence="4" type="ORF">GA0061080_101029</name>
</gene>
<keyword evidence="5" id="KW-1185">Reference proteome</keyword>
<dbReference type="Gene3D" id="1.20.58.300">
    <property type="entry name" value="FlgN-like"/>
    <property type="match status" value="1"/>
</dbReference>
<keyword evidence="4" id="KW-0969">Cilium</keyword>
<evidence type="ECO:0000313" key="4">
    <source>
        <dbReference type="EMBL" id="SCB92466.1"/>
    </source>
</evidence>
<keyword evidence="4" id="KW-0966">Cell projection</keyword>
<keyword evidence="3" id="KW-1005">Bacterial flagellum biogenesis</keyword>
<reference evidence="5" key="1">
    <citation type="submission" date="2016-08" db="EMBL/GenBank/DDBJ databases">
        <authorList>
            <person name="Varghese N."/>
            <person name="Submissions Spin"/>
        </authorList>
    </citation>
    <scope>NUCLEOTIDE SEQUENCE [LARGE SCALE GENOMIC DNA]</scope>
    <source>
        <strain evidence="5">R-53144</strain>
    </source>
</reference>
<dbReference type="InterPro" id="IPR036679">
    <property type="entry name" value="FlgN-like_sf"/>
</dbReference>
<organism evidence="4 5">
    <name type="scientific">Gilliamella intestini</name>
    <dbReference type="NCBI Taxonomy" id="1798183"/>
    <lineage>
        <taxon>Bacteria</taxon>
        <taxon>Pseudomonadati</taxon>
        <taxon>Pseudomonadota</taxon>
        <taxon>Gammaproteobacteria</taxon>
        <taxon>Orbales</taxon>
        <taxon>Orbaceae</taxon>
        <taxon>Gilliamella</taxon>
    </lineage>
</organism>
<sequence>MIELNDTLNKITEMLQTLSGILQTEQKLLIENSLTNQLNEIINKKSQLLIELKLLDEKRIKLSKQFNIQPPYEESPTIAEHWLSITNTTVLLSKINRDNGVIIQNRMNITQQSINYLKKMNSPAVYTNHGYQQTDVISSKRAKV</sequence>
<comment type="similarity">
    <text evidence="2">Belongs to the FlgN family.</text>
</comment>
<evidence type="ECO:0000313" key="5">
    <source>
        <dbReference type="Proteomes" id="UP000199698"/>
    </source>
</evidence>
<dbReference type="EMBL" id="FMBA01000010">
    <property type="protein sequence ID" value="SCB92466.1"/>
    <property type="molecule type" value="Genomic_DNA"/>
</dbReference>
<dbReference type="SUPFAM" id="SSF140566">
    <property type="entry name" value="FlgN-like"/>
    <property type="match status" value="1"/>
</dbReference>
<dbReference type="GO" id="GO:0044780">
    <property type="term" value="P:bacterial-type flagellum assembly"/>
    <property type="evidence" value="ECO:0007669"/>
    <property type="project" value="InterPro"/>
</dbReference>
<evidence type="ECO:0000256" key="2">
    <source>
        <dbReference type="ARBA" id="ARBA00007703"/>
    </source>
</evidence>
<evidence type="ECO:0000256" key="1">
    <source>
        <dbReference type="ARBA" id="ARBA00002397"/>
    </source>
</evidence>
<protein>
    <submittedName>
        <fullName evidence="4">Flagella synthesis protein FlgN</fullName>
    </submittedName>
</protein>
<dbReference type="InterPro" id="IPR007809">
    <property type="entry name" value="FlgN-like"/>
</dbReference>
<dbReference type="AlphaFoldDB" id="A0A1C4AD28"/>
<dbReference type="STRING" id="1798183.GA0061080_101029"/>